<organism evidence="13 14">
    <name type="scientific">Canariomyces notabilis</name>
    <dbReference type="NCBI Taxonomy" id="2074819"/>
    <lineage>
        <taxon>Eukaryota</taxon>
        <taxon>Fungi</taxon>
        <taxon>Dikarya</taxon>
        <taxon>Ascomycota</taxon>
        <taxon>Pezizomycotina</taxon>
        <taxon>Sordariomycetes</taxon>
        <taxon>Sordariomycetidae</taxon>
        <taxon>Sordariales</taxon>
        <taxon>Chaetomiaceae</taxon>
        <taxon>Canariomyces</taxon>
    </lineage>
</organism>
<dbReference type="GO" id="GO:0046872">
    <property type="term" value="F:metal ion binding"/>
    <property type="evidence" value="ECO:0007669"/>
    <property type="project" value="UniProtKB-KW"/>
</dbReference>
<evidence type="ECO:0000256" key="4">
    <source>
        <dbReference type="ARBA" id="ARBA00022563"/>
    </source>
</evidence>
<comment type="caution">
    <text evidence="13">The sequence shown here is derived from an EMBL/GenBank/DDBJ whole genome shotgun (WGS) entry which is preliminary data.</text>
</comment>
<comment type="similarity">
    <text evidence="2">Belongs to the folylpolyglutamate synthase family.</text>
</comment>
<dbReference type="EMBL" id="MU853373">
    <property type="protein sequence ID" value="KAK4107449.1"/>
    <property type="molecule type" value="Genomic_DNA"/>
</dbReference>
<comment type="pathway">
    <text evidence="1">Cofactor biosynthesis; tetrahydrofolylpolyglutamate biosynthesis.</text>
</comment>
<proteinExistence type="inferred from homology"/>
<keyword evidence="9" id="KW-0460">Magnesium</keyword>
<evidence type="ECO:0000313" key="14">
    <source>
        <dbReference type="Proteomes" id="UP001302812"/>
    </source>
</evidence>
<name>A0AAN6QER6_9PEZI</name>
<evidence type="ECO:0000256" key="1">
    <source>
        <dbReference type="ARBA" id="ARBA00005150"/>
    </source>
</evidence>
<evidence type="ECO:0000256" key="9">
    <source>
        <dbReference type="ARBA" id="ARBA00022842"/>
    </source>
</evidence>
<dbReference type="Gene3D" id="3.40.1190.10">
    <property type="entry name" value="Mur-like, catalytic domain"/>
    <property type="match status" value="1"/>
</dbReference>
<dbReference type="GO" id="GO:0004326">
    <property type="term" value="F:tetrahydrofolylpolyglutamate synthase activity"/>
    <property type="evidence" value="ECO:0007669"/>
    <property type="project" value="UniProtKB-EC"/>
</dbReference>
<dbReference type="GO" id="GO:0005829">
    <property type="term" value="C:cytosol"/>
    <property type="evidence" value="ECO:0007669"/>
    <property type="project" value="TreeGrafter"/>
</dbReference>
<dbReference type="GeneID" id="89941271"/>
<dbReference type="EC" id="6.3.2.17" evidence="3"/>
<keyword evidence="14" id="KW-1185">Reference proteome</keyword>
<evidence type="ECO:0000256" key="12">
    <source>
        <dbReference type="ARBA" id="ARBA00047493"/>
    </source>
</evidence>
<keyword evidence="7" id="KW-0547">Nucleotide-binding</keyword>
<evidence type="ECO:0000256" key="11">
    <source>
        <dbReference type="ARBA" id="ARBA00030876"/>
    </source>
</evidence>
<dbReference type="PANTHER" id="PTHR11136:SF5">
    <property type="entry name" value="FOLYLPOLYGLUTAMATE SYNTHASE, MITOCHONDRIAL"/>
    <property type="match status" value="1"/>
</dbReference>
<dbReference type="InterPro" id="IPR036565">
    <property type="entry name" value="Mur-like_cat_sf"/>
</dbReference>
<evidence type="ECO:0000256" key="8">
    <source>
        <dbReference type="ARBA" id="ARBA00022840"/>
    </source>
</evidence>
<evidence type="ECO:0000256" key="2">
    <source>
        <dbReference type="ARBA" id="ARBA00008276"/>
    </source>
</evidence>
<sequence length="275" mass="30477">MRERLSELGYETSGLNVIHITGTKGKGSPAAFTDSLIRAHFHRLSRPVKVSLYTSPHLITERERIRINFEPLSEDTFARYFFVVWNTLRKNASDDGDMPGYLQLSALTSVHAFREEAVDVAIYEVHAGGRRDATNIFERPVACGFTTIGMDHADLLGDTIRKEPVAEEVLEKEAAKLDCPLELRVPAQKRNASLAIRLANAYLGSYNDELSLDDIITGTSRCNWPGRFQTIQKGPHHWALDVAHNPLSLPVALAVPSAGLVKGWPSARMHGVDHG</sequence>
<gene>
    <name evidence="13" type="ORF">N656DRAFT_793170</name>
</gene>
<evidence type="ECO:0000256" key="7">
    <source>
        <dbReference type="ARBA" id="ARBA00022741"/>
    </source>
</evidence>
<dbReference type="RefSeq" id="XP_064665019.1">
    <property type="nucleotide sequence ID" value="XM_064817146.1"/>
</dbReference>
<keyword evidence="4" id="KW-0554">One-carbon metabolism</keyword>
<keyword evidence="6" id="KW-0479">Metal-binding</keyword>
<evidence type="ECO:0000256" key="6">
    <source>
        <dbReference type="ARBA" id="ARBA00022723"/>
    </source>
</evidence>
<evidence type="ECO:0000256" key="10">
    <source>
        <dbReference type="ARBA" id="ARBA00030592"/>
    </source>
</evidence>
<dbReference type="GO" id="GO:0006730">
    <property type="term" value="P:one-carbon metabolic process"/>
    <property type="evidence" value="ECO:0007669"/>
    <property type="project" value="UniProtKB-KW"/>
</dbReference>
<dbReference type="PANTHER" id="PTHR11136">
    <property type="entry name" value="FOLYLPOLYGLUTAMATE SYNTHASE-RELATED"/>
    <property type="match status" value="1"/>
</dbReference>
<reference evidence="13" key="1">
    <citation type="journal article" date="2023" name="Mol. Phylogenet. Evol.">
        <title>Genome-scale phylogeny and comparative genomics of the fungal order Sordariales.</title>
        <authorList>
            <person name="Hensen N."/>
            <person name="Bonometti L."/>
            <person name="Westerberg I."/>
            <person name="Brannstrom I.O."/>
            <person name="Guillou S."/>
            <person name="Cros-Aarteil S."/>
            <person name="Calhoun S."/>
            <person name="Haridas S."/>
            <person name="Kuo A."/>
            <person name="Mondo S."/>
            <person name="Pangilinan J."/>
            <person name="Riley R."/>
            <person name="LaButti K."/>
            <person name="Andreopoulos B."/>
            <person name="Lipzen A."/>
            <person name="Chen C."/>
            <person name="Yan M."/>
            <person name="Daum C."/>
            <person name="Ng V."/>
            <person name="Clum A."/>
            <person name="Steindorff A."/>
            <person name="Ohm R.A."/>
            <person name="Martin F."/>
            <person name="Silar P."/>
            <person name="Natvig D.O."/>
            <person name="Lalanne C."/>
            <person name="Gautier V."/>
            <person name="Ament-Velasquez S.L."/>
            <person name="Kruys A."/>
            <person name="Hutchinson M.I."/>
            <person name="Powell A.J."/>
            <person name="Barry K."/>
            <person name="Miller A.N."/>
            <person name="Grigoriev I.V."/>
            <person name="Debuchy R."/>
            <person name="Gladieux P."/>
            <person name="Hiltunen Thoren M."/>
            <person name="Johannesson H."/>
        </authorList>
    </citation>
    <scope>NUCLEOTIDE SEQUENCE</scope>
    <source>
        <strain evidence="13">CBS 508.74</strain>
    </source>
</reference>
<dbReference type="GO" id="GO:0005524">
    <property type="term" value="F:ATP binding"/>
    <property type="evidence" value="ECO:0007669"/>
    <property type="project" value="UniProtKB-KW"/>
</dbReference>
<dbReference type="Proteomes" id="UP001302812">
    <property type="component" value="Unassembled WGS sequence"/>
</dbReference>
<reference evidence="13" key="2">
    <citation type="submission" date="2023-05" db="EMBL/GenBank/DDBJ databases">
        <authorList>
            <consortium name="Lawrence Berkeley National Laboratory"/>
            <person name="Steindorff A."/>
            <person name="Hensen N."/>
            <person name="Bonometti L."/>
            <person name="Westerberg I."/>
            <person name="Brannstrom I.O."/>
            <person name="Guillou S."/>
            <person name="Cros-Aarteil S."/>
            <person name="Calhoun S."/>
            <person name="Haridas S."/>
            <person name="Kuo A."/>
            <person name="Mondo S."/>
            <person name="Pangilinan J."/>
            <person name="Riley R."/>
            <person name="Labutti K."/>
            <person name="Andreopoulos B."/>
            <person name="Lipzen A."/>
            <person name="Chen C."/>
            <person name="Yanf M."/>
            <person name="Daum C."/>
            <person name="Ng V."/>
            <person name="Clum A."/>
            <person name="Ohm R."/>
            <person name="Martin F."/>
            <person name="Silar P."/>
            <person name="Natvig D."/>
            <person name="Lalanne C."/>
            <person name="Gautier V."/>
            <person name="Ament-Velasquez S.L."/>
            <person name="Kruys A."/>
            <person name="Hutchinson M.I."/>
            <person name="Powell A.J."/>
            <person name="Barry K."/>
            <person name="Miller A.N."/>
            <person name="Grigoriev I.V."/>
            <person name="Debuchy R."/>
            <person name="Gladieux P."/>
            <person name="Thoren M.H."/>
            <person name="Johannesson H."/>
        </authorList>
    </citation>
    <scope>NUCLEOTIDE SEQUENCE</scope>
    <source>
        <strain evidence="13">CBS 508.74</strain>
    </source>
</reference>
<keyword evidence="5 13" id="KW-0436">Ligase</keyword>
<dbReference type="SUPFAM" id="SSF53623">
    <property type="entry name" value="MurD-like peptide ligases, catalytic domain"/>
    <property type="match status" value="1"/>
</dbReference>
<evidence type="ECO:0000313" key="13">
    <source>
        <dbReference type="EMBL" id="KAK4107449.1"/>
    </source>
</evidence>
<evidence type="ECO:0000256" key="5">
    <source>
        <dbReference type="ARBA" id="ARBA00022598"/>
    </source>
</evidence>
<keyword evidence="8" id="KW-0067">ATP-binding</keyword>
<comment type="catalytic activity">
    <reaction evidence="12">
        <text>(6S)-5,6,7,8-tetrahydrofolyl-(gamma-L-Glu)(n) + L-glutamate + ATP = (6S)-5,6,7,8-tetrahydrofolyl-(gamma-L-Glu)(n+1) + ADP + phosphate + H(+)</text>
        <dbReference type="Rhea" id="RHEA:10580"/>
        <dbReference type="Rhea" id="RHEA-COMP:14738"/>
        <dbReference type="Rhea" id="RHEA-COMP:14740"/>
        <dbReference type="ChEBI" id="CHEBI:15378"/>
        <dbReference type="ChEBI" id="CHEBI:29985"/>
        <dbReference type="ChEBI" id="CHEBI:30616"/>
        <dbReference type="ChEBI" id="CHEBI:43474"/>
        <dbReference type="ChEBI" id="CHEBI:141005"/>
        <dbReference type="ChEBI" id="CHEBI:456216"/>
        <dbReference type="EC" id="6.3.2.17"/>
    </reaction>
</comment>
<protein>
    <recommendedName>
        <fullName evidence="3">tetrahydrofolate synthase</fullName>
        <ecNumber evidence="3">6.3.2.17</ecNumber>
    </recommendedName>
    <alternativeName>
        <fullName evidence="11">Folylpoly-gamma-glutamate synthetase</fullName>
    </alternativeName>
    <alternativeName>
        <fullName evidence="10">Tetrahydrofolylpolyglutamate synthase</fullName>
    </alternativeName>
</protein>
<evidence type="ECO:0000256" key="3">
    <source>
        <dbReference type="ARBA" id="ARBA00013025"/>
    </source>
</evidence>
<dbReference type="InterPro" id="IPR036615">
    <property type="entry name" value="Mur_ligase_C_dom_sf"/>
</dbReference>
<dbReference type="InterPro" id="IPR001645">
    <property type="entry name" value="Folylpolyglutamate_synth"/>
</dbReference>
<dbReference type="SUPFAM" id="SSF53244">
    <property type="entry name" value="MurD-like peptide ligases, peptide-binding domain"/>
    <property type="match status" value="1"/>
</dbReference>
<dbReference type="AlphaFoldDB" id="A0AAN6QER6"/>
<accession>A0AAN6QER6</accession>
<dbReference type="GO" id="GO:0005739">
    <property type="term" value="C:mitochondrion"/>
    <property type="evidence" value="ECO:0007669"/>
    <property type="project" value="TreeGrafter"/>
</dbReference>